<feature type="transmembrane region" description="Helical" evidence="10">
    <location>
        <begin position="144"/>
        <end position="165"/>
    </location>
</feature>
<dbReference type="InterPro" id="IPR036390">
    <property type="entry name" value="WH_DNA-bd_sf"/>
</dbReference>
<proteinExistence type="inferred from homology"/>
<keyword evidence="10" id="KW-1133">Transmembrane helix</keyword>
<dbReference type="GO" id="GO:0003700">
    <property type="term" value="F:DNA-binding transcription factor activity"/>
    <property type="evidence" value="ECO:0007669"/>
    <property type="project" value="InterPro"/>
</dbReference>
<reference evidence="12" key="1">
    <citation type="submission" date="2014-03" db="EMBL/GenBank/DDBJ databases">
        <authorList>
            <person name="Urmite Genomes U."/>
        </authorList>
    </citation>
    <scope>NUCLEOTIDE SEQUENCE [LARGE SCALE GENOMIC DNA]</scope>
    <source>
        <strain evidence="12">HD-03</strain>
    </source>
</reference>
<comment type="similarity">
    <text evidence="1">Belongs to the Fur family.</text>
</comment>
<feature type="binding site" evidence="8">
    <location>
        <position position="378"/>
    </location>
    <ligand>
        <name>Zn(2+)</name>
        <dbReference type="ChEBI" id="CHEBI:29105"/>
    </ligand>
</feature>
<comment type="caution">
    <text evidence="11">The sequence shown here is derived from an EMBL/GenBank/DDBJ whole genome shotgun (WGS) entry which is preliminary data.</text>
</comment>
<dbReference type="GO" id="GO:0008270">
    <property type="term" value="F:zinc ion binding"/>
    <property type="evidence" value="ECO:0007669"/>
    <property type="project" value="TreeGrafter"/>
</dbReference>
<feature type="binding site" evidence="8">
    <location>
        <position position="335"/>
    </location>
    <ligand>
        <name>Zn(2+)</name>
        <dbReference type="ChEBI" id="CHEBI:29105"/>
    </ligand>
</feature>
<dbReference type="InterPro" id="IPR002481">
    <property type="entry name" value="FUR"/>
</dbReference>
<evidence type="ECO:0000256" key="10">
    <source>
        <dbReference type="SAM" id="Phobius"/>
    </source>
</evidence>
<gene>
    <name evidence="11" type="primary">fur</name>
    <name evidence="11" type="ORF">BN983_00081</name>
</gene>
<dbReference type="EMBL" id="CCDI010000001">
    <property type="protein sequence ID" value="CDQ21886.1"/>
    <property type="molecule type" value="Genomic_DNA"/>
</dbReference>
<feature type="binding site" evidence="8">
    <location>
        <position position="375"/>
    </location>
    <ligand>
        <name>Zn(2+)</name>
        <dbReference type="ChEBI" id="CHEBI:29105"/>
    </ligand>
</feature>
<keyword evidence="5" id="KW-0805">Transcription regulation</keyword>
<feature type="transmembrane region" description="Helical" evidence="10">
    <location>
        <begin position="171"/>
        <end position="195"/>
    </location>
</feature>
<dbReference type="PANTHER" id="PTHR33202">
    <property type="entry name" value="ZINC UPTAKE REGULATION PROTEIN"/>
    <property type="match status" value="1"/>
</dbReference>
<evidence type="ECO:0000256" key="7">
    <source>
        <dbReference type="ARBA" id="ARBA00023163"/>
    </source>
</evidence>
<keyword evidence="6" id="KW-0238">DNA-binding</keyword>
<evidence type="ECO:0000256" key="2">
    <source>
        <dbReference type="ARBA" id="ARBA00022491"/>
    </source>
</evidence>
<dbReference type="SUPFAM" id="SSF46785">
    <property type="entry name" value="Winged helix' DNA-binding domain"/>
    <property type="match status" value="1"/>
</dbReference>
<evidence type="ECO:0000313" key="11">
    <source>
        <dbReference type="EMBL" id="CDQ21886.1"/>
    </source>
</evidence>
<keyword evidence="10" id="KW-0812">Transmembrane</keyword>
<keyword evidence="2" id="KW-0678">Repressor</keyword>
<feature type="binding site" evidence="9">
    <location>
        <position position="367"/>
    </location>
    <ligand>
        <name>Fe cation</name>
        <dbReference type="ChEBI" id="CHEBI:24875"/>
    </ligand>
</feature>
<feature type="transmembrane region" description="Helical" evidence="10">
    <location>
        <begin position="207"/>
        <end position="229"/>
    </location>
</feature>
<dbReference type="InterPro" id="IPR014196">
    <property type="entry name" value="SpoIIM"/>
</dbReference>
<dbReference type="Gene3D" id="1.10.10.10">
    <property type="entry name" value="Winged helix-like DNA-binding domain superfamily/Winged helix DNA-binding domain"/>
    <property type="match status" value="1"/>
</dbReference>
<dbReference type="GO" id="GO:1900376">
    <property type="term" value="P:regulation of secondary metabolite biosynthetic process"/>
    <property type="evidence" value="ECO:0007669"/>
    <property type="project" value="TreeGrafter"/>
</dbReference>
<keyword evidence="12" id="KW-1185">Reference proteome</keyword>
<dbReference type="FunFam" id="1.10.10.10:FF:000051">
    <property type="entry name" value="Fur family transcriptional regulator"/>
    <property type="match status" value="1"/>
</dbReference>
<evidence type="ECO:0000256" key="5">
    <source>
        <dbReference type="ARBA" id="ARBA00023015"/>
    </source>
</evidence>
<evidence type="ECO:0000313" key="12">
    <source>
        <dbReference type="Proteomes" id="UP000028868"/>
    </source>
</evidence>
<name>A0A024P1V0_9BACI</name>
<dbReference type="PANTHER" id="PTHR33202:SF7">
    <property type="entry name" value="FERRIC UPTAKE REGULATION PROTEIN"/>
    <property type="match status" value="1"/>
</dbReference>
<sequence length="392" mass="44771">MEEFNRKSPKVVYFFHHSHRLVIDRGEEKGGKEMQQGMRLVKSDVQTHMNIFVFIFVLFIMGMIFGAVIVNSMNFVQKQDLFFYLKQFFEQQTLIGGSGKATLWKDSVFYHLKYMVLLFLLGISIIGMPIITVLLFIKGLVIGFSVGFLVNQMGWYGLLISSVSIAPQNVVIIPVYLIAGSLALIFSLTLGKQLFIRRVHQPILKAFVRYSALFGVLLAILMVASSWYYEGGTNDMEHRIDRIKKQLHSQSYKLTPQREATVRVLLENEEDHLSAEDVYLLVKEKAPEIGLATVYRTLELLSELKVVDKINFGDGVSRYDLRKEGAEHFHHHLVCIECGSVEEIEEDLLGDVEKIVEGQWGFEVKDHRLTFHGICRTCQKQAVATSLKANEE</sequence>
<comment type="cofactor">
    <cofactor evidence="8">
        <name>Zn(2+)</name>
        <dbReference type="ChEBI" id="CHEBI:29105"/>
    </cofactor>
    <text evidence="8">Binds 1 zinc ion per subunit.</text>
</comment>
<accession>A0A024P1V0</accession>
<dbReference type="CDD" id="cd07153">
    <property type="entry name" value="Fur_like"/>
    <property type="match status" value="1"/>
</dbReference>
<evidence type="ECO:0000256" key="4">
    <source>
        <dbReference type="ARBA" id="ARBA00022833"/>
    </source>
</evidence>
<organism evidence="11 12">
    <name type="scientific">Halobacillus karajensis</name>
    <dbReference type="NCBI Taxonomy" id="195088"/>
    <lineage>
        <taxon>Bacteria</taxon>
        <taxon>Bacillati</taxon>
        <taxon>Bacillota</taxon>
        <taxon>Bacilli</taxon>
        <taxon>Bacillales</taxon>
        <taxon>Bacillaceae</taxon>
        <taxon>Halobacillus</taxon>
    </lineage>
</organism>
<evidence type="ECO:0000256" key="3">
    <source>
        <dbReference type="ARBA" id="ARBA00022723"/>
    </source>
</evidence>
<evidence type="ECO:0000256" key="6">
    <source>
        <dbReference type="ARBA" id="ARBA00023125"/>
    </source>
</evidence>
<dbReference type="Pfam" id="PF01475">
    <property type="entry name" value="FUR"/>
    <property type="match status" value="1"/>
</dbReference>
<keyword evidence="9" id="KW-0408">Iron</keyword>
<keyword evidence="4 8" id="KW-0862">Zinc</keyword>
<dbReference type="InterPro" id="IPR043135">
    <property type="entry name" value="Fur_C"/>
</dbReference>
<reference evidence="11 12" key="2">
    <citation type="submission" date="2014-05" db="EMBL/GenBank/DDBJ databases">
        <title>Draft genome sequence of Halobacillus karajensis HK-03.</title>
        <authorList>
            <person name="Khelaifia S."/>
            <person name="Croce O."/>
            <person name="Lagier J.C."/>
            <person name="Raoult D."/>
        </authorList>
    </citation>
    <scope>NUCLEOTIDE SEQUENCE [LARGE SCALE GENOMIC DNA]</scope>
    <source>
        <strain evidence="11 12">HD-03</strain>
    </source>
</reference>
<dbReference type="Proteomes" id="UP000028868">
    <property type="component" value="Unassembled WGS sequence"/>
</dbReference>
<dbReference type="InterPro" id="IPR036388">
    <property type="entry name" value="WH-like_DNA-bd_sf"/>
</dbReference>
<dbReference type="NCBIfam" id="TIGR02831">
    <property type="entry name" value="spo_II_M"/>
    <property type="match status" value="1"/>
</dbReference>
<evidence type="ECO:0000256" key="8">
    <source>
        <dbReference type="PIRSR" id="PIRSR602481-1"/>
    </source>
</evidence>
<dbReference type="Pfam" id="PF01944">
    <property type="entry name" value="SpoIIM"/>
    <property type="match status" value="1"/>
</dbReference>
<dbReference type="Gene3D" id="3.30.1490.190">
    <property type="match status" value="1"/>
</dbReference>
<dbReference type="InterPro" id="IPR002798">
    <property type="entry name" value="SpoIIM-like"/>
</dbReference>
<feature type="transmembrane region" description="Helical" evidence="10">
    <location>
        <begin position="49"/>
        <end position="70"/>
    </location>
</feature>
<keyword evidence="7" id="KW-0804">Transcription</keyword>
<protein>
    <submittedName>
        <fullName evidence="11">Ferric uptake regulation protein</fullName>
    </submittedName>
</protein>
<dbReference type="GO" id="GO:0000976">
    <property type="term" value="F:transcription cis-regulatory region binding"/>
    <property type="evidence" value="ECO:0007669"/>
    <property type="project" value="TreeGrafter"/>
</dbReference>
<evidence type="ECO:0000256" key="1">
    <source>
        <dbReference type="ARBA" id="ARBA00007957"/>
    </source>
</evidence>
<keyword evidence="3 8" id="KW-0479">Metal-binding</keyword>
<dbReference type="AlphaFoldDB" id="A0A024P1V0"/>
<dbReference type="GO" id="GO:0045892">
    <property type="term" value="P:negative regulation of DNA-templated transcription"/>
    <property type="evidence" value="ECO:0007669"/>
    <property type="project" value="TreeGrafter"/>
</dbReference>
<feature type="transmembrane region" description="Helical" evidence="10">
    <location>
        <begin position="114"/>
        <end position="137"/>
    </location>
</feature>
<feature type="binding site" evidence="8">
    <location>
        <position position="338"/>
    </location>
    <ligand>
        <name>Zn(2+)</name>
        <dbReference type="ChEBI" id="CHEBI:29105"/>
    </ligand>
</feature>
<dbReference type="FunFam" id="3.30.1490.190:FF:000004">
    <property type="entry name" value="Transcriptional regulator (Fur family)"/>
    <property type="match status" value="1"/>
</dbReference>
<comment type="cofactor">
    <cofactor evidence="9">
        <name>Mn(2+)</name>
        <dbReference type="ChEBI" id="CHEBI:29035"/>
    </cofactor>
    <cofactor evidence="9">
        <name>Fe(2+)</name>
        <dbReference type="ChEBI" id="CHEBI:29033"/>
    </cofactor>
    <text evidence="9">Binds 1 Mn(2+) or Fe(2+) ion per subunit.</text>
</comment>
<evidence type="ECO:0000256" key="9">
    <source>
        <dbReference type="PIRSR" id="PIRSR602481-2"/>
    </source>
</evidence>
<keyword evidence="10" id="KW-0472">Membrane</keyword>